<evidence type="ECO:0000313" key="1">
    <source>
        <dbReference type="EMBL" id="KAJ9076397.1"/>
    </source>
</evidence>
<gene>
    <name evidence="1" type="ORF">DSO57_1026679</name>
</gene>
<sequence length="68" mass="7656">MPSKEAVDTISIPYVEQLCMSYAEVTHESDSVKKLSQLLRSVQVYKFGYFEILEAQPNNYAGVIPCPV</sequence>
<dbReference type="EMBL" id="QTSX02002287">
    <property type="protein sequence ID" value="KAJ9076397.1"/>
    <property type="molecule type" value="Genomic_DNA"/>
</dbReference>
<reference evidence="1" key="1">
    <citation type="submission" date="2022-04" db="EMBL/GenBank/DDBJ databases">
        <title>Genome of the entomopathogenic fungus Entomophthora muscae.</title>
        <authorList>
            <person name="Elya C."/>
            <person name="Lovett B.R."/>
            <person name="Lee E."/>
            <person name="Macias A.M."/>
            <person name="Hajek A.E."/>
            <person name="De Bivort B.L."/>
            <person name="Kasson M.T."/>
            <person name="De Fine Licht H.H."/>
            <person name="Stajich J.E."/>
        </authorList>
    </citation>
    <scope>NUCLEOTIDE SEQUENCE</scope>
    <source>
        <strain evidence="1">Berkeley</strain>
    </source>
</reference>
<comment type="caution">
    <text evidence="1">The sequence shown here is derived from an EMBL/GenBank/DDBJ whole genome shotgun (WGS) entry which is preliminary data.</text>
</comment>
<organism evidence="1 2">
    <name type="scientific">Entomophthora muscae</name>
    <dbReference type="NCBI Taxonomy" id="34485"/>
    <lineage>
        <taxon>Eukaryota</taxon>
        <taxon>Fungi</taxon>
        <taxon>Fungi incertae sedis</taxon>
        <taxon>Zoopagomycota</taxon>
        <taxon>Entomophthoromycotina</taxon>
        <taxon>Entomophthoromycetes</taxon>
        <taxon>Entomophthorales</taxon>
        <taxon>Entomophthoraceae</taxon>
        <taxon>Entomophthora</taxon>
    </lineage>
</organism>
<keyword evidence="2" id="KW-1185">Reference proteome</keyword>
<proteinExistence type="predicted"/>
<dbReference type="Proteomes" id="UP001165960">
    <property type="component" value="Unassembled WGS sequence"/>
</dbReference>
<protein>
    <submittedName>
        <fullName evidence="1">Uncharacterized protein</fullName>
    </submittedName>
</protein>
<name>A0ACC2TQ93_9FUNG</name>
<accession>A0ACC2TQ93</accession>
<evidence type="ECO:0000313" key="2">
    <source>
        <dbReference type="Proteomes" id="UP001165960"/>
    </source>
</evidence>